<reference evidence="2 3" key="1">
    <citation type="journal article" date="2009" name="Stand. Genomic Sci.">
        <title>Complete genome sequence of Acidimicrobium ferrooxidans type strain (ICP).</title>
        <authorList>
            <person name="Clum A."/>
            <person name="Nolan M."/>
            <person name="Lang E."/>
            <person name="Glavina Del Rio T."/>
            <person name="Tice H."/>
            <person name="Copeland A."/>
            <person name="Cheng J.F."/>
            <person name="Lucas S."/>
            <person name="Chen F."/>
            <person name="Bruce D."/>
            <person name="Goodwin L."/>
            <person name="Pitluck S."/>
            <person name="Ivanova N."/>
            <person name="Mavrommatis K."/>
            <person name="Mikhailova N."/>
            <person name="Pati A."/>
            <person name="Chen A."/>
            <person name="Palaniappan K."/>
            <person name="Goker M."/>
            <person name="Spring S."/>
            <person name="Land M."/>
            <person name="Hauser L."/>
            <person name="Chang Y.J."/>
            <person name="Jeffries C.C."/>
            <person name="Chain P."/>
            <person name="Bristow J."/>
            <person name="Eisen J.A."/>
            <person name="Markowitz V."/>
            <person name="Hugenholtz P."/>
            <person name="Kyrpides N.C."/>
            <person name="Klenk H.P."/>
            <person name="Lapidus A."/>
        </authorList>
    </citation>
    <scope>NUCLEOTIDE SEQUENCE [LARGE SCALE GENOMIC DNA]</scope>
    <source>
        <strain evidence="3">DSM 10331 / JCM 15462 / NBRC 103882 / ICP</strain>
    </source>
</reference>
<keyword evidence="1" id="KW-0472">Membrane</keyword>
<feature type="transmembrane region" description="Helical" evidence="1">
    <location>
        <begin position="131"/>
        <end position="150"/>
    </location>
</feature>
<feature type="transmembrane region" description="Helical" evidence="1">
    <location>
        <begin position="275"/>
        <end position="297"/>
    </location>
</feature>
<evidence type="ECO:0000313" key="3">
    <source>
        <dbReference type="Proteomes" id="UP000000771"/>
    </source>
</evidence>
<sequence length="586" mass="61874">MTGMGSAALSSSGLAGPFYHRLGLEAIALVLIGLVLVAARYFLFAGATNPARVQVAGSADEGVYEVAEPRARAILRWGFGALWIVDGLLQMQRAMPTSLVGQVIQPAAQGSPRWLVDLVQLGIDAWQRHPLWAATGAVWIQLAIGVWLLLGKSGAFAKVGYVAAILWGLTVWVGGEAMGGILAPGASWLFGAPGAVLLYVVAAAALLAPWSAWQPDRLPRWLLGLVGAELFVFGVLEAWPGRGFYHGQIPAMIRTMAGTPQPSFLARPMVDLANALHGTTTVVVNAAVAAVLIAVGVAFLAKRLVWPAFWVLAVLSLLAWWFVQDFGFLGGVGTDPNSMVPGLVLAGAAVVGVVSPARESVDVRGLWPSGVGIAGRLLGTWTVVVALMGIGPLAYAAINQTASPALALAASDTPFAIDRPVPSFTLLDQRGVPVSIDQFAGKRVVLTNLDPVCTFDCPLIAQELRTADLALPPSVRANTVFVAVAVNPVIHSVQAVKIFDQRENLTGLSNWYFLTSPSLTQLSKVWQALGFGVSQPVDGVMTQHEDIGYVVGPNLTERYLIPMDPSLNASVATSISSLYVHLVEEV</sequence>
<evidence type="ECO:0008006" key="4">
    <source>
        <dbReference type="Google" id="ProtNLM"/>
    </source>
</evidence>
<keyword evidence="3" id="KW-1185">Reference proteome</keyword>
<dbReference type="HOGENOM" id="CLU_465137_0_0_11"/>
<protein>
    <recommendedName>
        <fullName evidence="4">Thioredoxin domain-containing protein</fullName>
    </recommendedName>
</protein>
<dbReference type="Proteomes" id="UP000000771">
    <property type="component" value="Chromosome"/>
</dbReference>
<name>C7M0U8_ACIFD</name>
<keyword evidence="1" id="KW-0812">Transmembrane</keyword>
<feature type="transmembrane region" description="Helical" evidence="1">
    <location>
        <begin position="378"/>
        <end position="398"/>
    </location>
</feature>
<keyword evidence="1" id="KW-1133">Transmembrane helix</keyword>
<dbReference type="OrthoDB" id="9790194at2"/>
<evidence type="ECO:0000313" key="2">
    <source>
        <dbReference type="EMBL" id="ACU54606.1"/>
    </source>
</evidence>
<dbReference type="EMBL" id="CP001631">
    <property type="protein sequence ID" value="ACU54606.1"/>
    <property type="molecule type" value="Genomic_DNA"/>
</dbReference>
<evidence type="ECO:0000256" key="1">
    <source>
        <dbReference type="SAM" id="Phobius"/>
    </source>
</evidence>
<dbReference type="KEGG" id="afo:Afer_1690"/>
<feature type="transmembrane region" description="Helical" evidence="1">
    <location>
        <begin position="188"/>
        <end position="209"/>
    </location>
</feature>
<organism evidence="2 3">
    <name type="scientific">Acidimicrobium ferrooxidans (strain DSM 10331 / JCM 15462 / NBRC 103882 / ICP)</name>
    <dbReference type="NCBI Taxonomy" id="525909"/>
    <lineage>
        <taxon>Bacteria</taxon>
        <taxon>Bacillati</taxon>
        <taxon>Actinomycetota</taxon>
        <taxon>Acidimicrobiia</taxon>
        <taxon>Acidimicrobiales</taxon>
        <taxon>Acidimicrobiaceae</taxon>
        <taxon>Acidimicrobium</taxon>
    </lineage>
</organism>
<feature type="transmembrane region" description="Helical" evidence="1">
    <location>
        <begin position="22"/>
        <end position="43"/>
    </location>
</feature>
<gene>
    <name evidence="2" type="ordered locus">Afer_1690</name>
</gene>
<dbReference type="Gene3D" id="3.40.30.10">
    <property type="entry name" value="Glutaredoxin"/>
    <property type="match status" value="1"/>
</dbReference>
<dbReference type="eggNOG" id="COG1999">
    <property type="taxonomic scope" value="Bacteria"/>
</dbReference>
<feature type="transmembrane region" description="Helical" evidence="1">
    <location>
        <begin position="221"/>
        <end position="239"/>
    </location>
</feature>
<dbReference type="RefSeq" id="WP_015799085.1">
    <property type="nucleotide sequence ID" value="NC_013124.1"/>
</dbReference>
<dbReference type="STRING" id="525909.Afer_1690"/>
<feature type="transmembrane region" description="Helical" evidence="1">
    <location>
        <begin position="338"/>
        <end position="357"/>
    </location>
</feature>
<feature type="transmembrane region" description="Helical" evidence="1">
    <location>
        <begin position="304"/>
        <end position="323"/>
    </location>
</feature>
<dbReference type="InterPro" id="IPR036249">
    <property type="entry name" value="Thioredoxin-like_sf"/>
</dbReference>
<dbReference type="AlphaFoldDB" id="C7M0U8"/>
<dbReference type="SUPFAM" id="SSF52833">
    <property type="entry name" value="Thioredoxin-like"/>
    <property type="match status" value="1"/>
</dbReference>
<feature type="transmembrane region" description="Helical" evidence="1">
    <location>
        <begin position="162"/>
        <end position="182"/>
    </location>
</feature>
<proteinExistence type="predicted"/>
<accession>C7M0U8</accession>